<dbReference type="PANTHER" id="PTHR30097">
    <property type="entry name" value="CATION EFFLUX SYSTEM PROTEIN CUSB"/>
    <property type="match status" value="1"/>
</dbReference>
<dbReference type="GO" id="GO:0046872">
    <property type="term" value="F:metal ion binding"/>
    <property type="evidence" value="ECO:0007669"/>
    <property type="project" value="InterPro"/>
</dbReference>
<dbReference type="Pfam" id="PF19335">
    <property type="entry name" value="HMBD"/>
    <property type="match status" value="5"/>
</dbReference>
<dbReference type="Pfam" id="PF25975">
    <property type="entry name" value="CzcB_C"/>
    <property type="match status" value="1"/>
</dbReference>
<dbReference type="KEGG" id="eps:L0Y14_12535"/>
<dbReference type="Proteomes" id="UP001056649">
    <property type="component" value="Chromosome"/>
</dbReference>
<dbReference type="InterPro" id="IPR058649">
    <property type="entry name" value="CzcB_C"/>
</dbReference>
<dbReference type="RefSeq" id="WP_251859202.1">
    <property type="nucleotide sequence ID" value="NZ_CP090569.1"/>
</dbReference>
<feature type="domain" description="CusB-like beta-barrel" evidence="6">
    <location>
        <begin position="601"/>
        <end position="677"/>
    </location>
</feature>
<dbReference type="Gene3D" id="2.40.420.20">
    <property type="match status" value="1"/>
</dbReference>
<feature type="domain" description="CzcB-like C-terminal circularly permuted SH3-like" evidence="7">
    <location>
        <begin position="685"/>
        <end position="744"/>
    </location>
</feature>
<protein>
    <submittedName>
        <fullName evidence="8">Efflux RND transporter periplasmic adaptor subunit</fullName>
    </submittedName>
</protein>
<keyword evidence="2" id="KW-0813">Transport</keyword>
<evidence type="ECO:0000256" key="2">
    <source>
        <dbReference type="ARBA" id="ARBA00022448"/>
    </source>
</evidence>
<feature type="region of interest" description="Disordered" evidence="3">
    <location>
        <begin position="309"/>
        <end position="355"/>
    </location>
</feature>
<feature type="domain" description="Heavy metal binding" evidence="5">
    <location>
        <begin position="266"/>
        <end position="291"/>
    </location>
</feature>
<dbReference type="EMBL" id="CP090569">
    <property type="protein sequence ID" value="USF86954.1"/>
    <property type="molecule type" value="Genomic_DNA"/>
</dbReference>
<dbReference type="SUPFAM" id="SSF111369">
    <property type="entry name" value="HlyD-like secretion proteins"/>
    <property type="match status" value="1"/>
</dbReference>
<dbReference type="FunFam" id="2.40.30.170:FF:000010">
    <property type="entry name" value="Efflux RND transporter periplasmic adaptor subunit"/>
    <property type="match status" value="1"/>
</dbReference>
<gene>
    <name evidence="8" type="ORF">L0Y14_12535</name>
</gene>
<name>A0A9J6ZW25_9GAMM</name>
<feature type="chain" id="PRO_5039888884" evidence="4">
    <location>
        <begin position="26"/>
        <end position="760"/>
    </location>
</feature>
<dbReference type="GO" id="GO:0022857">
    <property type="term" value="F:transmembrane transporter activity"/>
    <property type="evidence" value="ECO:0007669"/>
    <property type="project" value="InterPro"/>
</dbReference>
<feature type="signal peptide" evidence="4">
    <location>
        <begin position="1"/>
        <end position="25"/>
    </location>
</feature>
<dbReference type="InterPro" id="IPR006143">
    <property type="entry name" value="RND_pump_MFP"/>
</dbReference>
<sequence>MKTTRIHLALLSLPLIFSSADSALAQQSREGAPAGEARALSQATTPQPLYACPMHPEETSHEPGNCHICGMYLVKGEAHGKDMGMSMKSAMPPGKVDMQLALAAAAKKQMPSEICLFPKEKQAAPPVSKGGMEMDSGMAHAAAGHQPEMPMAMDAPQPDMAEAPVPPPQETAATSDQPLYACPMHPEETSHEPGNCRICGMFLVKSTAEGDAKKMAMDPAMEHDHTGHQHDQPEMPMAMGAPKPDVAETTAPPLRETATDNDQPLYACPMHPEETSHEPGNCRICGMFLVKSTAEGNAKKMAMDPAMEHDHTGHQHDHTGHQHDPAEMPMAMGAPKPDVAETTAPPLSKTDTDSDQPLYACPMHPEETSHEPGNCRICGMFLVKSTAEGSAQKMAMDPAMGQDHSGHQHNPAEMPMAMGTPKPDMAEASVPQLRQQGAGGDQTDYVCPMHPQIVTKDPGNCPICGMNLEPVKQEDGAEGGAHAKVSVSPEIVQSLGIRVAQLQRMTFSRTAETMGYIEYDKTRLRHVYAPANGNVEGLTVRSEGERVEKGQFLFKLFTAALSDYYDDTFAQLDGIVVDLPVIEGQYVMPTTKVMTLADLSSIWVLADVFESQAGWIRRGQQAEVRTPNHPGRVWKGQVEYIYPSLDPETRTLKVRMRFDNPDEALLPNMLAEITIHGPPQPDILALPKEALIQTGHQQRVILALEDGHFLPHPVKTGQEFGDWIEVTNGLTVNDEVVVSGQFLIDSEASLKGSLARLHSH</sequence>
<evidence type="ECO:0000313" key="9">
    <source>
        <dbReference type="Proteomes" id="UP001056649"/>
    </source>
</evidence>
<evidence type="ECO:0000259" key="6">
    <source>
        <dbReference type="Pfam" id="PF25954"/>
    </source>
</evidence>
<dbReference type="InterPro" id="IPR051909">
    <property type="entry name" value="MFP_Cation_Efflux"/>
</dbReference>
<evidence type="ECO:0000256" key="4">
    <source>
        <dbReference type="SAM" id="SignalP"/>
    </source>
</evidence>
<dbReference type="AlphaFoldDB" id="A0A9J6ZW25"/>
<evidence type="ECO:0000259" key="7">
    <source>
        <dbReference type="Pfam" id="PF25975"/>
    </source>
</evidence>
<accession>A0A9J6ZW25</accession>
<organism evidence="8 9">
    <name type="scientific">Candidatus Endoriftia persephonae</name>
    <dbReference type="NCBI Taxonomy" id="393765"/>
    <lineage>
        <taxon>Bacteria</taxon>
        <taxon>Pseudomonadati</taxon>
        <taxon>Pseudomonadota</taxon>
        <taxon>Gammaproteobacteria</taxon>
        <taxon>Chromatiales</taxon>
        <taxon>Sedimenticolaceae</taxon>
        <taxon>Candidatus Endoriftia</taxon>
    </lineage>
</organism>
<reference evidence="8" key="1">
    <citation type="journal article" date="2022" name="Mol. Ecol. Resour.">
        <title>The complete and closed genome of the facultative generalist Candidatus Endoriftia persephone from deep-sea hydrothermal vents.</title>
        <authorList>
            <person name="de Oliveira A.L."/>
            <person name="Srivastava A."/>
            <person name="Espada-Hinojosa S."/>
            <person name="Bright M."/>
        </authorList>
    </citation>
    <scope>NUCLEOTIDE SEQUENCE</scope>
    <source>
        <strain evidence="8">Tica-EPR-9o50.N</strain>
    </source>
</reference>
<feature type="domain" description="Heavy metal binding" evidence="5">
    <location>
        <begin position="180"/>
        <end position="205"/>
    </location>
</feature>
<keyword evidence="4" id="KW-0732">Signal</keyword>
<keyword evidence="9" id="KW-1185">Reference proteome</keyword>
<dbReference type="NCBIfam" id="TIGR01730">
    <property type="entry name" value="RND_mfp"/>
    <property type="match status" value="1"/>
</dbReference>
<dbReference type="InterPro" id="IPR058792">
    <property type="entry name" value="Beta-barrel_RND_2"/>
</dbReference>
<feature type="domain" description="Heavy metal binding" evidence="5">
    <location>
        <begin position="445"/>
        <end position="471"/>
    </location>
</feature>
<evidence type="ECO:0000259" key="5">
    <source>
        <dbReference type="Pfam" id="PF19335"/>
    </source>
</evidence>
<dbReference type="Gene3D" id="2.40.30.170">
    <property type="match status" value="1"/>
</dbReference>
<proteinExistence type="inferred from homology"/>
<evidence type="ECO:0000313" key="8">
    <source>
        <dbReference type="EMBL" id="USF86954.1"/>
    </source>
</evidence>
<dbReference type="InterPro" id="IPR045800">
    <property type="entry name" value="HMBD"/>
</dbReference>
<feature type="domain" description="Heavy metal binding" evidence="5">
    <location>
        <begin position="50"/>
        <end position="75"/>
    </location>
</feature>
<evidence type="ECO:0000256" key="3">
    <source>
        <dbReference type="SAM" id="MobiDB-lite"/>
    </source>
</evidence>
<dbReference type="Pfam" id="PF25954">
    <property type="entry name" value="Beta-barrel_RND_2"/>
    <property type="match status" value="1"/>
</dbReference>
<feature type="compositionally biased region" description="Basic and acidic residues" evidence="3">
    <location>
        <begin position="309"/>
        <end position="326"/>
    </location>
</feature>
<comment type="similarity">
    <text evidence="1">Belongs to the membrane fusion protein (MFP) (TC 8.A.1) family.</text>
</comment>
<dbReference type="PANTHER" id="PTHR30097:SF15">
    <property type="entry name" value="CATION EFFLUX SYSTEM PROTEIN CUSB"/>
    <property type="match status" value="1"/>
</dbReference>
<evidence type="ECO:0000256" key="1">
    <source>
        <dbReference type="ARBA" id="ARBA00009477"/>
    </source>
</evidence>
<dbReference type="GO" id="GO:0016020">
    <property type="term" value="C:membrane"/>
    <property type="evidence" value="ECO:0007669"/>
    <property type="project" value="InterPro"/>
</dbReference>
<feature type="domain" description="Heavy metal binding" evidence="5">
    <location>
        <begin position="359"/>
        <end position="384"/>
    </location>
</feature>